<feature type="domain" description="FAD-binding" evidence="11">
    <location>
        <begin position="7"/>
        <end position="331"/>
    </location>
</feature>
<dbReference type="InterPro" id="IPR036188">
    <property type="entry name" value="FAD/NAD-bd_sf"/>
</dbReference>
<evidence type="ECO:0000259" key="11">
    <source>
        <dbReference type="Pfam" id="PF01494"/>
    </source>
</evidence>
<dbReference type="GO" id="GO:0034354">
    <property type="term" value="P:'de novo' NAD+ biosynthetic process from L-tryptophan"/>
    <property type="evidence" value="ECO:0007669"/>
    <property type="project" value="UniProtKB-UniRule"/>
</dbReference>
<organism evidence="12">
    <name type="scientific">Phallusia mammillata</name>
    <dbReference type="NCBI Taxonomy" id="59560"/>
    <lineage>
        <taxon>Eukaryota</taxon>
        <taxon>Metazoa</taxon>
        <taxon>Chordata</taxon>
        <taxon>Tunicata</taxon>
        <taxon>Ascidiacea</taxon>
        <taxon>Phlebobranchia</taxon>
        <taxon>Ascidiidae</taxon>
        <taxon>Phallusia</taxon>
    </lineage>
</organism>
<comment type="subcellular location">
    <subcellularLocation>
        <location evidence="10">Mitochondrion</location>
    </subcellularLocation>
</comment>
<keyword evidence="8 10" id="KW-0496">Mitochondrion</keyword>
<dbReference type="GO" id="GO:0070189">
    <property type="term" value="P:kynurenine metabolic process"/>
    <property type="evidence" value="ECO:0007669"/>
    <property type="project" value="TreeGrafter"/>
</dbReference>
<comment type="function">
    <text evidence="10">Catalyzes the hydroxylation of L-kynurenine (L-Kyn) to form 3-hydroxy-L-kynurenine (L-3OHKyn). Required for synthesis of quinolinic acid.</text>
</comment>
<dbReference type="GO" id="GO:0071949">
    <property type="term" value="F:FAD binding"/>
    <property type="evidence" value="ECO:0007669"/>
    <property type="project" value="InterPro"/>
</dbReference>
<reference evidence="12" key="1">
    <citation type="submission" date="2020-04" db="EMBL/GenBank/DDBJ databases">
        <authorList>
            <person name="Neveu A P."/>
        </authorList>
    </citation>
    <scope>NUCLEOTIDE SEQUENCE</scope>
    <source>
        <tissue evidence="12">Whole embryo</tissue>
    </source>
</reference>
<comment type="pathway">
    <text evidence="10">Cofactor biosynthesis; NAD(+) biosynthesis; quinolinate from L-kynurenine: step 1/3.</text>
</comment>
<dbReference type="GO" id="GO:0019805">
    <property type="term" value="P:quinolinate biosynthetic process"/>
    <property type="evidence" value="ECO:0007669"/>
    <property type="project" value="UniProtKB-UniRule"/>
</dbReference>
<dbReference type="EC" id="1.14.13.9" evidence="10"/>
<keyword evidence="7 10" id="KW-0503">Monooxygenase</keyword>
<evidence type="ECO:0000256" key="6">
    <source>
        <dbReference type="ARBA" id="ARBA00023002"/>
    </source>
</evidence>
<dbReference type="Gene3D" id="3.50.50.60">
    <property type="entry name" value="FAD/NAD(P)-binding domain"/>
    <property type="match status" value="1"/>
</dbReference>
<dbReference type="HAMAP" id="MF_01971">
    <property type="entry name" value="Kynurenine_monooxygenase"/>
    <property type="match status" value="1"/>
</dbReference>
<evidence type="ECO:0000256" key="8">
    <source>
        <dbReference type="ARBA" id="ARBA00023128"/>
    </source>
</evidence>
<dbReference type="UniPathway" id="UPA00253">
    <property type="reaction ID" value="UER00328"/>
</dbReference>
<dbReference type="EMBL" id="LR786308">
    <property type="protein sequence ID" value="CAB3260043.1"/>
    <property type="molecule type" value="mRNA"/>
</dbReference>
<evidence type="ECO:0000256" key="5">
    <source>
        <dbReference type="ARBA" id="ARBA00022857"/>
    </source>
</evidence>
<evidence type="ECO:0000256" key="2">
    <source>
        <dbReference type="ARBA" id="ARBA00022630"/>
    </source>
</evidence>
<evidence type="ECO:0000313" key="12">
    <source>
        <dbReference type="EMBL" id="CAB3260043.1"/>
    </source>
</evidence>
<sequence>MADGKRVTIVGGGPVGALNACYLSKKGYIVDLYESRSDIRKTENAVGRSINLALSLRGIEALKEVGLDEKVKALGIPMRARMIHLVNGKCYPVPYGKSGQHLLSVDRMKLNRDVLSAASEFPNVDLHFNHKFVSCDLATAKSTFVKTSPQLPDKEEVTITSDAIFGCDGAHSAVRRQLQKRRFDYSQQYIPHGYKELTIPPTEDGKYAMPANYLHIWPRHEFMLIALPNQDMSFTCTLFMAFSIFDTLTTEQKVLDFFREVFPSAVDLIGEELLKTDFFLLPPLPMVTVKASPYHYKDKVVLFGDAAHACVPFYGQGLNAGLEDVLVFHEILEKHNYAFDVAFSAFSEQRSKDGHAVADLSHQNYIEMRSSVTSSWFLFRKKVDSLLSFLCPSVFTPKYEMVAFTRTPYHKVIEKSELQYKYVNYGLAALCVLMFIGGSRLAWKAHKGELHMSELPHLESLLAIKNRFQNLV</sequence>
<dbReference type="PANTHER" id="PTHR46028">
    <property type="entry name" value="KYNURENINE 3-MONOOXYGENASE"/>
    <property type="match status" value="1"/>
</dbReference>
<keyword evidence="3 10" id="KW-0662">Pyridine nucleotide biosynthesis</keyword>
<proteinExistence type="evidence at transcript level"/>
<keyword evidence="6 10" id="KW-0560">Oxidoreductase</keyword>
<keyword evidence="4 10" id="KW-0274">FAD</keyword>
<keyword evidence="5 10" id="KW-0521">NADP</keyword>
<evidence type="ECO:0000256" key="1">
    <source>
        <dbReference type="ARBA" id="ARBA00001974"/>
    </source>
</evidence>
<evidence type="ECO:0000256" key="9">
    <source>
        <dbReference type="ARBA" id="ARBA00047818"/>
    </source>
</evidence>
<dbReference type="InterPro" id="IPR027545">
    <property type="entry name" value="Kynurenine_monooxygenase"/>
</dbReference>
<protein>
    <recommendedName>
        <fullName evidence="10">Kynurenine 3-monooxygenase</fullName>
        <ecNumber evidence="10">1.14.13.9</ecNumber>
    </recommendedName>
    <alternativeName>
        <fullName evidence="10">Kynurenine 3-hydroxylase</fullName>
    </alternativeName>
</protein>
<evidence type="ECO:0000256" key="3">
    <source>
        <dbReference type="ARBA" id="ARBA00022642"/>
    </source>
</evidence>
<evidence type="ECO:0000256" key="7">
    <source>
        <dbReference type="ARBA" id="ARBA00023033"/>
    </source>
</evidence>
<dbReference type="InterPro" id="IPR002938">
    <property type="entry name" value="FAD-bd"/>
</dbReference>
<evidence type="ECO:0000256" key="10">
    <source>
        <dbReference type="HAMAP-Rule" id="MF_03018"/>
    </source>
</evidence>
<dbReference type="PRINTS" id="PR00420">
    <property type="entry name" value="RNGMNOXGNASE"/>
</dbReference>
<dbReference type="GO" id="GO:0004502">
    <property type="term" value="F:kynurenine 3-monooxygenase activity"/>
    <property type="evidence" value="ECO:0007669"/>
    <property type="project" value="UniProtKB-UniRule"/>
</dbReference>
<dbReference type="PANTHER" id="PTHR46028:SF2">
    <property type="entry name" value="KYNURENINE 3-MONOOXYGENASE"/>
    <property type="match status" value="1"/>
</dbReference>
<accession>A0A6F9DGK9</accession>
<dbReference type="GO" id="GO:0006569">
    <property type="term" value="P:L-tryptophan catabolic process"/>
    <property type="evidence" value="ECO:0007669"/>
    <property type="project" value="UniProtKB-UniRule"/>
</dbReference>
<dbReference type="GO" id="GO:0005741">
    <property type="term" value="C:mitochondrial outer membrane"/>
    <property type="evidence" value="ECO:0007669"/>
    <property type="project" value="TreeGrafter"/>
</dbReference>
<gene>
    <name evidence="12" type="primary">Kmo</name>
    <name evidence="10" type="synonym">KMO</name>
</gene>
<comment type="similarity">
    <text evidence="10">Belongs to the aromatic-ring hydroxylase family. KMO subfamily.</text>
</comment>
<dbReference type="AlphaFoldDB" id="A0A6F9DGK9"/>
<dbReference type="FunFam" id="3.50.50.60:FF:000129">
    <property type="entry name" value="Kynurenine 3-monooxygenase"/>
    <property type="match status" value="1"/>
</dbReference>
<evidence type="ECO:0000256" key="4">
    <source>
        <dbReference type="ARBA" id="ARBA00022827"/>
    </source>
</evidence>
<keyword evidence="2 10" id="KW-0285">Flavoprotein</keyword>
<dbReference type="SUPFAM" id="SSF51905">
    <property type="entry name" value="FAD/NAD(P)-binding domain"/>
    <property type="match status" value="1"/>
</dbReference>
<comment type="cofactor">
    <cofactor evidence="1 10">
        <name>FAD</name>
        <dbReference type="ChEBI" id="CHEBI:57692"/>
    </cofactor>
</comment>
<name>A0A6F9DGK9_9ASCI</name>
<dbReference type="GO" id="GO:0043420">
    <property type="term" value="P:anthranilate metabolic process"/>
    <property type="evidence" value="ECO:0007669"/>
    <property type="project" value="UniProtKB-UniRule"/>
</dbReference>
<comment type="catalytic activity">
    <reaction evidence="9 10">
        <text>L-kynurenine + NADPH + O2 + H(+) = 3-hydroxy-L-kynurenine + NADP(+) + H2O</text>
        <dbReference type="Rhea" id="RHEA:20545"/>
        <dbReference type="ChEBI" id="CHEBI:15377"/>
        <dbReference type="ChEBI" id="CHEBI:15378"/>
        <dbReference type="ChEBI" id="CHEBI:15379"/>
        <dbReference type="ChEBI" id="CHEBI:57783"/>
        <dbReference type="ChEBI" id="CHEBI:57959"/>
        <dbReference type="ChEBI" id="CHEBI:58125"/>
        <dbReference type="ChEBI" id="CHEBI:58349"/>
        <dbReference type="EC" id="1.14.13.9"/>
    </reaction>
</comment>
<dbReference type="Pfam" id="PF01494">
    <property type="entry name" value="FAD_binding_3"/>
    <property type="match status" value="1"/>
</dbReference>